<sequence>MFVERLDSERELVPPVTLVKPFSWGAKKELTPKVTLLTNTSSFGEQGVLVSTVALVPKVPLDGQTTFGGGNSLYKFIPGDEALPGGPEMSFECISVFISTLKLAIIDKFMTYFSNVEPCKVSKSFEKLTCSGVASFNRKYVEYHSTGTMRSRLLIGYLSLSGVNLLPDFSDICGISRFIVKKSKVCIVLFTYFSNTGTMGSRLLIGYPSLSDVNLLPDFSDICGISRNIAVSRRGPEGGPRRGTAPACDKSQSKFIKLDTMSGFPTNIQKHLVSPSTVTEYRLQLIPVPMLHPTIPTTGITAAAGTRLALQLILSPTLLFIVTTSPCQDWVICAPAAILRFEGRFSGPLSGIEPLFPVTRHHHGRPLSYHRKLIGQIFE</sequence>
<reference evidence="2" key="1">
    <citation type="journal article" date="2011" name="Proc. Natl. Acad. Sci. U.S.A.">
        <title>Obligate biotrophy features unraveled by the genomic analysis of rust fungi.</title>
        <authorList>
            <person name="Duplessis S."/>
            <person name="Cuomo C.A."/>
            <person name="Lin Y.-C."/>
            <person name="Aerts A."/>
            <person name="Tisserant E."/>
            <person name="Veneault-Fourrey C."/>
            <person name="Joly D.L."/>
            <person name="Hacquard S."/>
            <person name="Amselem J."/>
            <person name="Cantarel B.L."/>
            <person name="Chiu R."/>
            <person name="Coutinho P.M."/>
            <person name="Feau N."/>
            <person name="Field M."/>
            <person name="Frey P."/>
            <person name="Gelhaye E."/>
            <person name="Goldberg J."/>
            <person name="Grabherr M.G."/>
            <person name="Kodira C.D."/>
            <person name="Kohler A."/>
            <person name="Kuees U."/>
            <person name="Lindquist E.A."/>
            <person name="Lucas S.M."/>
            <person name="Mago R."/>
            <person name="Mauceli E."/>
            <person name="Morin E."/>
            <person name="Murat C."/>
            <person name="Pangilinan J.L."/>
            <person name="Park R."/>
            <person name="Pearson M."/>
            <person name="Quesneville H."/>
            <person name="Rouhier N."/>
            <person name="Sakthikumar S."/>
            <person name="Salamov A.A."/>
            <person name="Schmutz J."/>
            <person name="Selles B."/>
            <person name="Shapiro H."/>
            <person name="Tanguay P."/>
            <person name="Tuskan G.A."/>
            <person name="Henrissat B."/>
            <person name="Van de Peer Y."/>
            <person name="Rouze P."/>
            <person name="Ellis J.G."/>
            <person name="Dodds P.N."/>
            <person name="Schein J.E."/>
            <person name="Zhong S."/>
            <person name="Hamelin R.C."/>
            <person name="Grigoriev I.V."/>
            <person name="Szabo L.J."/>
            <person name="Martin F."/>
        </authorList>
    </citation>
    <scope>NUCLEOTIDE SEQUENCE [LARGE SCALE GENOMIC DNA]</scope>
    <source>
        <strain evidence="2">98AG31 / pathotype 3-4-7</strain>
    </source>
</reference>
<gene>
    <name evidence="1" type="ORF">MELLADRAFT_90070</name>
</gene>
<dbReference type="EMBL" id="GL883123">
    <property type="protein sequence ID" value="EGG03643.1"/>
    <property type="molecule type" value="Genomic_DNA"/>
</dbReference>
<dbReference type="Proteomes" id="UP000001072">
    <property type="component" value="Unassembled WGS sequence"/>
</dbReference>
<organism evidence="2">
    <name type="scientific">Melampsora larici-populina (strain 98AG31 / pathotype 3-4-7)</name>
    <name type="common">Poplar leaf rust fungus</name>
    <dbReference type="NCBI Taxonomy" id="747676"/>
    <lineage>
        <taxon>Eukaryota</taxon>
        <taxon>Fungi</taxon>
        <taxon>Dikarya</taxon>
        <taxon>Basidiomycota</taxon>
        <taxon>Pucciniomycotina</taxon>
        <taxon>Pucciniomycetes</taxon>
        <taxon>Pucciniales</taxon>
        <taxon>Melampsoraceae</taxon>
        <taxon>Melampsora</taxon>
    </lineage>
</organism>
<dbReference type="AlphaFoldDB" id="F4RVL2"/>
<accession>F4RVL2</accession>
<protein>
    <submittedName>
        <fullName evidence="1">Uncharacterized protein</fullName>
    </submittedName>
</protein>
<name>F4RVL2_MELLP</name>
<dbReference type="InParanoid" id="F4RVL2"/>
<dbReference type="HOGENOM" id="CLU_729734_0_0_1"/>
<proteinExistence type="predicted"/>
<evidence type="ECO:0000313" key="1">
    <source>
        <dbReference type="EMBL" id="EGG03643.1"/>
    </source>
</evidence>
<evidence type="ECO:0000313" key="2">
    <source>
        <dbReference type="Proteomes" id="UP000001072"/>
    </source>
</evidence>
<dbReference type="VEuPathDB" id="FungiDB:MELLADRAFT_90070"/>
<keyword evidence="2" id="KW-1185">Reference proteome</keyword>
<dbReference type="KEGG" id="mlr:MELLADRAFT_90070"/>
<dbReference type="eggNOG" id="ENOG502SE9X">
    <property type="taxonomic scope" value="Eukaryota"/>
</dbReference>